<sequence length="406" mass="42344">MSRFIGLLGIIVIIGIAYLLSDNKKQINWKLVGIGIGLQVLFALIILKVPLGRIVFQSVGSVIDSLLAFTNEGSKFLFGPLVTSDSLGMIFAFKILPTIVFFSAFMSILYYLGIMQFIISILAKGIAKLLGTSGAETLSAVGNIFLGQTEAPLLIKPFIKGMTKSELLTIMVGGMATVAGGVMAGYVAMGVDAANLLAASIMAAPGGLIISKIICPQDEVPETNGSVKIEIKSECSNIVDAAATGASEGLSLALNVGAMLLAFIALIALVNSLIGVIGVRIGMPSLDLGWILGRIFAPLAYVMGIPQQDIIQAGNLFGTKVVLNEFVAYANFAPLIKSHALHPKTILILTYALCGFANISSIGIQIGGIGGLAPEKRKDIAKLGLRAMIGGLLTTCLTGTIAGILF</sequence>
<organism evidence="11 12">
    <name type="scientific">Hathewaya limosa</name>
    <name type="common">Clostridium limosum</name>
    <dbReference type="NCBI Taxonomy" id="1536"/>
    <lineage>
        <taxon>Bacteria</taxon>
        <taxon>Bacillati</taxon>
        <taxon>Bacillota</taxon>
        <taxon>Clostridia</taxon>
        <taxon>Eubacteriales</taxon>
        <taxon>Clostridiaceae</taxon>
        <taxon>Hathewaya</taxon>
    </lineage>
</organism>
<evidence type="ECO:0000256" key="7">
    <source>
        <dbReference type="RuleBase" id="RU362018"/>
    </source>
</evidence>
<keyword evidence="4 7" id="KW-0812">Transmembrane</keyword>
<feature type="transmembrane region" description="Helical" evidence="7">
    <location>
        <begin position="385"/>
        <end position="405"/>
    </location>
</feature>
<evidence type="ECO:0000313" key="11">
    <source>
        <dbReference type="EMBL" id="MDQ0478451.1"/>
    </source>
</evidence>
<evidence type="ECO:0000256" key="4">
    <source>
        <dbReference type="ARBA" id="ARBA00022692"/>
    </source>
</evidence>
<dbReference type="Proteomes" id="UP001224418">
    <property type="component" value="Unassembled WGS sequence"/>
</dbReference>
<feature type="transmembrane region" description="Helical" evidence="7">
    <location>
        <begin position="260"/>
        <end position="282"/>
    </location>
</feature>
<evidence type="ECO:0000256" key="5">
    <source>
        <dbReference type="ARBA" id="ARBA00022989"/>
    </source>
</evidence>
<evidence type="ECO:0000256" key="2">
    <source>
        <dbReference type="ARBA" id="ARBA00009033"/>
    </source>
</evidence>
<feature type="transmembrane region" description="Helical" evidence="7">
    <location>
        <begin position="288"/>
        <end position="305"/>
    </location>
</feature>
<dbReference type="NCBIfam" id="TIGR00804">
    <property type="entry name" value="nupC"/>
    <property type="match status" value="1"/>
</dbReference>
<dbReference type="PANTHER" id="PTHR10590">
    <property type="entry name" value="SODIUM/NUCLEOSIDE COTRANSPORTER"/>
    <property type="match status" value="1"/>
</dbReference>
<feature type="transmembrane region" description="Helical" evidence="7">
    <location>
        <begin position="167"/>
        <end position="188"/>
    </location>
</feature>
<evidence type="ECO:0000256" key="1">
    <source>
        <dbReference type="ARBA" id="ARBA00004651"/>
    </source>
</evidence>
<comment type="subcellular location">
    <subcellularLocation>
        <location evidence="1">Cell membrane</location>
        <topology evidence="1">Multi-pass membrane protein</topology>
    </subcellularLocation>
</comment>
<comment type="similarity">
    <text evidence="2 7">Belongs to the concentrative nucleoside transporter (CNT) (TC 2.A.41) family.</text>
</comment>
<evidence type="ECO:0000259" key="9">
    <source>
        <dbReference type="Pfam" id="PF07662"/>
    </source>
</evidence>
<evidence type="ECO:0000259" key="10">
    <source>
        <dbReference type="Pfam" id="PF07670"/>
    </source>
</evidence>
<keyword evidence="5 7" id="KW-1133">Transmembrane helix</keyword>
<keyword evidence="6 7" id="KW-0472">Membrane</keyword>
<dbReference type="InterPro" id="IPR008276">
    <property type="entry name" value="C_nuclsd_transpt"/>
</dbReference>
<dbReference type="InterPro" id="IPR011657">
    <property type="entry name" value="CNT_C_dom"/>
</dbReference>
<keyword evidence="3" id="KW-1003">Cell membrane</keyword>
<dbReference type="InterPro" id="IPR002668">
    <property type="entry name" value="CNT_N_dom"/>
</dbReference>
<gene>
    <name evidence="11" type="ORF">QOZ93_000152</name>
</gene>
<dbReference type="Pfam" id="PF07670">
    <property type="entry name" value="Gate"/>
    <property type="match status" value="1"/>
</dbReference>
<feature type="domain" description="Nucleoside transporter/FeoB GTPase Gate" evidence="10">
    <location>
        <begin position="92"/>
        <end position="190"/>
    </location>
</feature>
<feature type="domain" description="Concentrative nucleoside transporter N-terminal" evidence="8">
    <location>
        <begin position="8"/>
        <end position="81"/>
    </location>
</feature>
<dbReference type="RefSeq" id="WP_307354746.1">
    <property type="nucleotide sequence ID" value="NZ_BAAACJ010000024.1"/>
</dbReference>
<dbReference type="InterPro" id="IPR018270">
    <property type="entry name" value="C_nuclsd_transpt_met_bac"/>
</dbReference>
<dbReference type="EMBL" id="JAUSWN010000001">
    <property type="protein sequence ID" value="MDQ0478451.1"/>
    <property type="molecule type" value="Genomic_DNA"/>
</dbReference>
<keyword evidence="12" id="KW-1185">Reference proteome</keyword>
<protein>
    <recommendedName>
        <fullName evidence="7">Nucleoside permease</fullName>
    </recommendedName>
</protein>
<name>A0ABU0JQC3_HATLI</name>
<evidence type="ECO:0000256" key="6">
    <source>
        <dbReference type="ARBA" id="ARBA00023136"/>
    </source>
</evidence>
<comment type="caution">
    <text evidence="11">The sequence shown here is derived from an EMBL/GenBank/DDBJ whole genome shotgun (WGS) entry which is preliminary data.</text>
</comment>
<evidence type="ECO:0000313" key="12">
    <source>
        <dbReference type="Proteomes" id="UP001224418"/>
    </source>
</evidence>
<dbReference type="Pfam" id="PF01773">
    <property type="entry name" value="Nucleos_tra2_N"/>
    <property type="match status" value="1"/>
</dbReference>
<keyword evidence="7" id="KW-0813">Transport</keyword>
<evidence type="ECO:0000259" key="8">
    <source>
        <dbReference type="Pfam" id="PF01773"/>
    </source>
</evidence>
<feature type="transmembrane region" description="Helical" evidence="7">
    <location>
        <begin position="90"/>
        <end position="112"/>
    </location>
</feature>
<accession>A0ABU0JQC3</accession>
<feature type="transmembrane region" description="Helical" evidence="7">
    <location>
        <begin position="5"/>
        <end position="21"/>
    </location>
</feature>
<dbReference type="PANTHER" id="PTHR10590:SF4">
    <property type="entry name" value="SOLUTE CARRIER FAMILY 28 MEMBER 3"/>
    <property type="match status" value="1"/>
</dbReference>
<feature type="transmembrane region" description="Helical" evidence="7">
    <location>
        <begin position="348"/>
        <end position="373"/>
    </location>
</feature>
<feature type="domain" description="Concentrative nucleoside transporter C-terminal" evidence="9">
    <location>
        <begin position="196"/>
        <end position="403"/>
    </location>
</feature>
<dbReference type="InterPro" id="IPR011642">
    <property type="entry name" value="Gate_dom"/>
</dbReference>
<dbReference type="Pfam" id="PF07662">
    <property type="entry name" value="Nucleos_tra2_C"/>
    <property type="match status" value="1"/>
</dbReference>
<proteinExistence type="inferred from homology"/>
<reference evidence="11 12" key="1">
    <citation type="submission" date="2023-07" db="EMBL/GenBank/DDBJ databases">
        <title>Genomic Encyclopedia of Type Strains, Phase IV (KMG-IV): sequencing the most valuable type-strain genomes for metagenomic binning, comparative biology and taxonomic classification.</title>
        <authorList>
            <person name="Goeker M."/>
        </authorList>
    </citation>
    <scope>NUCLEOTIDE SEQUENCE [LARGE SCALE GENOMIC DNA]</scope>
    <source>
        <strain evidence="11 12">DSM 1400</strain>
    </source>
</reference>
<evidence type="ECO:0000256" key="3">
    <source>
        <dbReference type="ARBA" id="ARBA00022475"/>
    </source>
</evidence>
<feature type="transmembrane region" description="Helical" evidence="7">
    <location>
        <begin position="27"/>
        <end position="47"/>
    </location>
</feature>